<comment type="caution">
    <text evidence="1">The sequence shown here is derived from an EMBL/GenBank/DDBJ whole genome shotgun (WGS) entry which is preliminary data.</text>
</comment>
<dbReference type="RefSeq" id="WP_006006103.1">
    <property type="nucleotide sequence ID" value="NZ_BAET01000024.1"/>
</dbReference>
<proteinExistence type="predicted"/>
<organism evidence="1 2">
    <name type="scientific">Glaciecola punicea ACAM 611</name>
    <dbReference type="NCBI Taxonomy" id="1121923"/>
    <lineage>
        <taxon>Bacteria</taxon>
        <taxon>Pseudomonadati</taxon>
        <taxon>Pseudomonadota</taxon>
        <taxon>Gammaproteobacteria</taxon>
        <taxon>Alteromonadales</taxon>
        <taxon>Alteromonadaceae</taxon>
        <taxon>Glaciecola</taxon>
    </lineage>
</organism>
<protein>
    <submittedName>
        <fullName evidence="1">Uncharacterized protein</fullName>
    </submittedName>
</protein>
<accession>H5TD31</accession>
<dbReference type="AlphaFoldDB" id="H5TD31"/>
<gene>
    <name evidence="1" type="ORF">GPUN_2093</name>
</gene>
<evidence type="ECO:0000313" key="2">
    <source>
        <dbReference type="Proteomes" id="UP000053586"/>
    </source>
</evidence>
<dbReference type="EMBL" id="BAET01000024">
    <property type="protein sequence ID" value="GAB56208.1"/>
    <property type="molecule type" value="Genomic_DNA"/>
</dbReference>
<reference evidence="1 2" key="1">
    <citation type="journal article" date="2012" name="J. Bacteriol.">
        <title>Genome sequence of proteorhodopsin-containing sea ice bacterium Glaciecola punicea ACAM 611T.</title>
        <authorList>
            <person name="Qin Q.-L."/>
            <person name="Xie B.-B."/>
            <person name="Shu Y.-L."/>
            <person name="Rong J.-C."/>
            <person name="Zhao D.-L."/>
            <person name="Zhang X.-Y."/>
            <person name="Chen X.-L."/>
            <person name="Zhou B.-C."/>
            <person name="Zhanga Y.-Z."/>
        </authorList>
    </citation>
    <scope>NUCLEOTIDE SEQUENCE [LARGE SCALE GENOMIC DNA]</scope>
    <source>
        <strain evidence="1 2">ACAM 611</strain>
    </source>
</reference>
<dbReference type="Proteomes" id="UP000053586">
    <property type="component" value="Unassembled WGS sequence"/>
</dbReference>
<keyword evidence="2" id="KW-1185">Reference proteome</keyword>
<sequence length="125" mass="14066">MEIILWIFGILAVIATLRIFARSSAIKKIFKETDAEILSGARDDKIIEFAKTGNTAIGGFVIYFSHEAARKAKESLLAQNVGEEDIKSSMRDQFKDLEKNIEVCIRKRLKSLNIKMDSNGICSLR</sequence>
<evidence type="ECO:0000313" key="1">
    <source>
        <dbReference type="EMBL" id="GAB56208.1"/>
    </source>
</evidence>
<name>H5TD31_9ALTE</name>
<reference evidence="1 2" key="2">
    <citation type="journal article" date="2017" name="Antonie Van Leeuwenhoek">
        <title>Rhizobium rhizosphaerae sp. nov., a novel species isolated from rice rhizosphere.</title>
        <authorList>
            <person name="Zhao J.J."/>
            <person name="Zhang J."/>
            <person name="Zhang R.J."/>
            <person name="Zhang C.W."/>
            <person name="Yin H.Q."/>
            <person name="Zhang X.X."/>
        </authorList>
    </citation>
    <scope>NUCLEOTIDE SEQUENCE [LARGE SCALE GENOMIC DNA]</scope>
    <source>
        <strain evidence="1 2">ACAM 611</strain>
    </source>
</reference>